<name>A0A9D0ZB33_9FIRM</name>
<dbReference type="AlphaFoldDB" id="A0A9D0ZB33"/>
<dbReference type="Pfam" id="PF02698">
    <property type="entry name" value="DUF218"/>
    <property type="match status" value="1"/>
</dbReference>
<dbReference type="PANTHER" id="PTHR30336:SF20">
    <property type="entry name" value="DUF218 DOMAIN-CONTAINING PROTEIN"/>
    <property type="match status" value="1"/>
</dbReference>
<evidence type="ECO:0000313" key="2">
    <source>
        <dbReference type="EMBL" id="HIQ72417.1"/>
    </source>
</evidence>
<gene>
    <name evidence="2" type="ORF">IAB73_09450</name>
</gene>
<dbReference type="EMBL" id="DVFJ01000035">
    <property type="protein sequence ID" value="HIQ72417.1"/>
    <property type="molecule type" value="Genomic_DNA"/>
</dbReference>
<proteinExistence type="predicted"/>
<evidence type="ECO:0000259" key="1">
    <source>
        <dbReference type="Pfam" id="PF02698"/>
    </source>
</evidence>
<dbReference type="InterPro" id="IPR003848">
    <property type="entry name" value="DUF218"/>
</dbReference>
<dbReference type="InterPro" id="IPR051599">
    <property type="entry name" value="Cell_Envelope_Assoc"/>
</dbReference>
<sequence length="194" mass="20937">MLTVVGCLALAAVAAFALLMGYVVYREATLSPRGESDAVIVLGAQVLPDGTPSVALERRLTLALQIYEERPQTVIVCGAQGDDEPAPEGEVMRAWLIAHGARAEDIVAETKSFNTRENLIFAREIMQAQGLSRAVVVTSDYHVARALALCGQVGIEATGAGSESKPEYWLKNHVRETLSWAKFIVESVLWKIGA</sequence>
<dbReference type="InterPro" id="IPR014729">
    <property type="entry name" value="Rossmann-like_a/b/a_fold"/>
</dbReference>
<accession>A0A9D0ZB33</accession>
<reference evidence="2" key="2">
    <citation type="journal article" date="2021" name="PeerJ">
        <title>Extensive microbial diversity within the chicken gut microbiome revealed by metagenomics and culture.</title>
        <authorList>
            <person name="Gilroy R."/>
            <person name="Ravi A."/>
            <person name="Getino M."/>
            <person name="Pursley I."/>
            <person name="Horton D.L."/>
            <person name="Alikhan N.F."/>
            <person name="Baker D."/>
            <person name="Gharbi K."/>
            <person name="Hall N."/>
            <person name="Watson M."/>
            <person name="Adriaenssens E.M."/>
            <person name="Foster-Nyarko E."/>
            <person name="Jarju S."/>
            <person name="Secka A."/>
            <person name="Antonio M."/>
            <person name="Oren A."/>
            <person name="Chaudhuri R.R."/>
            <person name="La Ragione R."/>
            <person name="Hildebrand F."/>
            <person name="Pallen M.J."/>
        </authorList>
    </citation>
    <scope>NUCLEOTIDE SEQUENCE</scope>
    <source>
        <strain evidence="2">ChiSxjej2B14-6234</strain>
    </source>
</reference>
<dbReference type="CDD" id="cd06259">
    <property type="entry name" value="YdcF-like"/>
    <property type="match status" value="1"/>
</dbReference>
<dbReference type="Proteomes" id="UP000886887">
    <property type="component" value="Unassembled WGS sequence"/>
</dbReference>
<dbReference type="PANTHER" id="PTHR30336">
    <property type="entry name" value="INNER MEMBRANE PROTEIN, PROBABLE PERMEASE"/>
    <property type="match status" value="1"/>
</dbReference>
<comment type="caution">
    <text evidence="2">The sequence shown here is derived from an EMBL/GenBank/DDBJ whole genome shotgun (WGS) entry which is preliminary data.</text>
</comment>
<organism evidence="2 3">
    <name type="scientific">Candidatus Onthenecus intestinigallinarum</name>
    <dbReference type="NCBI Taxonomy" id="2840875"/>
    <lineage>
        <taxon>Bacteria</taxon>
        <taxon>Bacillati</taxon>
        <taxon>Bacillota</taxon>
        <taxon>Clostridia</taxon>
        <taxon>Eubacteriales</taxon>
        <taxon>Candidatus Onthenecus</taxon>
    </lineage>
</organism>
<reference evidence="2" key="1">
    <citation type="submission" date="2020-10" db="EMBL/GenBank/DDBJ databases">
        <authorList>
            <person name="Gilroy R."/>
        </authorList>
    </citation>
    <scope>NUCLEOTIDE SEQUENCE</scope>
    <source>
        <strain evidence="2">ChiSxjej2B14-6234</strain>
    </source>
</reference>
<evidence type="ECO:0000313" key="3">
    <source>
        <dbReference type="Proteomes" id="UP000886887"/>
    </source>
</evidence>
<protein>
    <submittedName>
        <fullName evidence="2">YdcF family protein</fullName>
    </submittedName>
</protein>
<dbReference type="GO" id="GO:0005886">
    <property type="term" value="C:plasma membrane"/>
    <property type="evidence" value="ECO:0007669"/>
    <property type="project" value="TreeGrafter"/>
</dbReference>
<feature type="domain" description="DUF218" evidence="1">
    <location>
        <begin position="37"/>
        <end position="160"/>
    </location>
</feature>
<dbReference type="Gene3D" id="3.40.50.620">
    <property type="entry name" value="HUPs"/>
    <property type="match status" value="1"/>
</dbReference>